<evidence type="ECO:0000256" key="1">
    <source>
        <dbReference type="ARBA" id="ARBA00019852"/>
    </source>
</evidence>
<dbReference type="SUPFAM" id="SSF81271">
    <property type="entry name" value="TGS-like"/>
    <property type="match status" value="1"/>
</dbReference>
<dbReference type="InterPro" id="IPR002912">
    <property type="entry name" value="ACT_dom"/>
</dbReference>
<dbReference type="Gene3D" id="3.30.70.260">
    <property type="match status" value="1"/>
</dbReference>
<keyword evidence="10" id="KW-1185">Reference proteome</keyword>
<dbReference type="PROSITE" id="PS51671">
    <property type="entry name" value="ACT"/>
    <property type="match status" value="1"/>
</dbReference>
<dbReference type="Gene3D" id="1.10.3210.10">
    <property type="entry name" value="Hypothetical protein af1432"/>
    <property type="match status" value="1"/>
</dbReference>
<evidence type="ECO:0000256" key="6">
    <source>
        <dbReference type="RuleBase" id="RU003847"/>
    </source>
</evidence>
<dbReference type="Gene3D" id="3.10.20.30">
    <property type="match status" value="1"/>
</dbReference>
<dbReference type="GO" id="GO:0008728">
    <property type="term" value="F:GTP diphosphokinase activity"/>
    <property type="evidence" value="ECO:0007669"/>
    <property type="project" value="TreeGrafter"/>
</dbReference>
<evidence type="ECO:0000256" key="4">
    <source>
        <dbReference type="ARBA" id="ARBA00032407"/>
    </source>
</evidence>
<evidence type="ECO:0000256" key="3">
    <source>
        <dbReference type="ARBA" id="ARBA00029754"/>
    </source>
</evidence>
<protein>
    <recommendedName>
        <fullName evidence="1">GTP pyrophosphokinase</fullName>
    </recommendedName>
    <alternativeName>
        <fullName evidence="4">(p)ppGpp synthase</fullName>
    </alternativeName>
    <alternativeName>
        <fullName evidence="3">ATP:GTP 3'-pyrophosphotransferase</fullName>
    </alternativeName>
    <alternativeName>
        <fullName evidence="5">ppGpp synthase I</fullName>
    </alternativeName>
</protein>
<name>A0A975MP24_9GAMM</name>
<dbReference type="GO" id="GO:0015949">
    <property type="term" value="P:nucleobase-containing small molecule interconversion"/>
    <property type="evidence" value="ECO:0007669"/>
    <property type="project" value="UniProtKB-ARBA"/>
</dbReference>
<dbReference type="Proteomes" id="UP000676649">
    <property type="component" value="Chromosome"/>
</dbReference>
<dbReference type="SMART" id="SM00954">
    <property type="entry name" value="RelA_SpoT"/>
    <property type="match status" value="1"/>
</dbReference>
<dbReference type="FunFam" id="3.30.460.10:FF:000001">
    <property type="entry name" value="GTP pyrophosphokinase RelA"/>
    <property type="match status" value="1"/>
</dbReference>
<sequence>MDQVLKRIQDLFSGFSVEDEAKIVKALNIVTQAKVHAAPAGFNFRPYGQDVAAVLMAVHIDLEAILAALLSDSRVAAIFSLAEIKAEFGAAVATLVEDVLWLNKVNIYSLEMANQPNQSEILRRMLLAMTHDVRAVLIKLAFRIQRLRNLSVEAPEIQRFIAQETLDIYAPLANRLGINQFKWELEDLAFRYLDPENYFTIAKALAEKRIQREAAIETFLQKFRQKLTEVDIPAKVYGRPKHIYSIFCKMRRKQLGINDLYDLLAVRAIVDTTSTCYTVLGIAHSCWQYIPKEFDDYIANPKENGYQSLHTVVVDEQGNRIEVQIRTRAMHEFAELGVAAHWRYKEGRKYNAATEKNIASLRQLLEDRENGDNLIENFRTELFSDRVFVLTPAGKLIDLIKGATPLDFAYAIHTDIGHGCRGAKVNGQIKPLTYKLRSGEQVEIIVVKNGQPNHNWLDPNLGYLKTPRAIGKVKSWYKQQKLAENINAGKQLLDKEIRRLGLKHIETADLLKHFKMLNVEQLYEALGRGDVNNRQLAAALKIPELEPLPVKLVAAQASPKSLVTVAGIDNVVTTLASCCIPVTGEDIVGFISHKRGIVIHRRDCENIQQLPTEQQAQVLPAEWSANQLSRHTVPIVIHAFNAQNLLSDVSQLLAAARVHISEANLKTHDDLSAILNLSILVQNTEQLSLVLARINQLPNILEVKRKV</sequence>
<evidence type="ECO:0000259" key="7">
    <source>
        <dbReference type="PROSITE" id="PS51671"/>
    </source>
</evidence>
<dbReference type="Pfam" id="PF13328">
    <property type="entry name" value="HD_4"/>
    <property type="match status" value="1"/>
</dbReference>
<dbReference type="FunFam" id="3.10.20.30:FF:000002">
    <property type="entry name" value="GTP pyrophosphokinase (RelA/SpoT)"/>
    <property type="match status" value="1"/>
</dbReference>
<dbReference type="PANTHER" id="PTHR21262">
    <property type="entry name" value="GUANOSINE-3',5'-BIS DIPHOSPHATE 3'-PYROPHOSPHOHYDROLASE"/>
    <property type="match status" value="1"/>
</dbReference>
<dbReference type="InterPro" id="IPR004095">
    <property type="entry name" value="TGS"/>
</dbReference>
<dbReference type="InterPro" id="IPR045865">
    <property type="entry name" value="ACT-like_dom_sf"/>
</dbReference>
<dbReference type="InterPro" id="IPR012676">
    <property type="entry name" value="TGS-like"/>
</dbReference>
<dbReference type="PROSITE" id="PS51880">
    <property type="entry name" value="TGS"/>
    <property type="match status" value="1"/>
</dbReference>
<dbReference type="NCBIfam" id="TIGR00691">
    <property type="entry name" value="spoT_relA"/>
    <property type="match status" value="1"/>
</dbReference>
<comment type="pathway">
    <text evidence="2">Purine metabolism.</text>
</comment>
<dbReference type="GO" id="GO:0005886">
    <property type="term" value="C:plasma membrane"/>
    <property type="evidence" value="ECO:0007669"/>
    <property type="project" value="TreeGrafter"/>
</dbReference>
<dbReference type="InterPro" id="IPR033655">
    <property type="entry name" value="TGS_RelA/SpoT"/>
</dbReference>
<dbReference type="AlphaFoldDB" id="A0A975MP24"/>
<comment type="similarity">
    <text evidence="6">Belongs to the relA/spoT family.</text>
</comment>
<dbReference type="SUPFAM" id="SSF81301">
    <property type="entry name" value="Nucleotidyltransferase"/>
    <property type="match status" value="1"/>
</dbReference>
<organism evidence="9 10">
    <name type="scientific">Methylomonas paludis</name>
    <dbReference type="NCBI Taxonomy" id="1173101"/>
    <lineage>
        <taxon>Bacteria</taxon>
        <taxon>Pseudomonadati</taxon>
        <taxon>Pseudomonadota</taxon>
        <taxon>Gammaproteobacteria</taxon>
        <taxon>Methylococcales</taxon>
        <taxon>Methylococcaceae</taxon>
        <taxon>Methylomonas</taxon>
    </lineage>
</organism>
<dbReference type="InterPro" id="IPR043519">
    <property type="entry name" value="NT_sf"/>
</dbReference>
<reference evidence="9" key="1">
    <citation type="submission" date="2021-04" db="EMBL/GenBank/DDBJ databases">
        <title>Draft genome sequence data of methanotrophic Methylovulum sp. strain S1L and Methylomonas sp. strain S2AM isolated from boreal lake water columns.</title>
        <authorList>
            <person name="Rissanen A.J."/>
            <person name="Mangayil R."/>
            <person name="Svenning M.M."/>
            <person name="Khanongnuch R."/>
        </authorList>
    </citation>
    <scope>NUCLEOTIDE SEQUENCE</scope>
    <source>
        <strain evidence="9">S2AM</strain>
    </source>
</reference>
<dbReference type="InterPro" id="IPR007685">
    <property type="entry name" value="RelA_SpoT"/>
</dbReference>
<evidence type="ECO:0000256" key="2">
    <source>
        <dbReference type="ARBA" id="ARBA00025704"/>
    </source>
</evidence>
<dbReference type="CDD" id="cd01668">
    <property type="entry name" value="TGS_RSH"/>
    <property type="match status" value="1"/>
</dbReference>
<dbReference type="GO" id="GO:0008893">
    <property type="term" value="F:guanosine-3',5'-bis(diphosphate) 3'-diphosphatase activity"/>
    <property type="evidence" value="ECO:0007669"/>
    <property type="project" value="TreeGrafter"/>
</dbReference>
<comment type="function">
    <text evidence="6">In eubacteria ppGpp (guanosine 3'-diphosphate 5'-diphosphate) is a mediator of the stringent response that coordinates a variety of cellular activities in response to changes in nutritional abundance.</text>
</comment>
<dbReference type="GO" id="GO:0042594">
    <property type="term" value="P:response to starvation"/>
    <property type="evidence" value="ECO:0007669"/>
    <property type="project" value="TreeGrafter"/>
</dbReference>
<dbReference type="Pfam" id="PF04607">
    <property type="entry name" value="RelA_SpoT"/>
    <property type="match status" value="1"/>
</dbReference>
<evidence type="ECO:0000313" key="10">
    <source>
        <dbReference type="Proteomes" id="UP000676649"/>
    </source>
</evidence>
<dbReference type="GO" id="GO:0015969">
    <property type="term" value="P:guanosine tetraphosphate metabolic process"/>
    <property type="evidence" value="ECO:0007669"/>
    <property type="project" value="InterPro"/>
</dbReference>
<dbReference type="CDD" id="cd04876">
    <property type="entry name" value="ACT_RelA-SpoT"/>
    <property type="match status" value="1"/>
</dbReference>
<dbReference type="SUPFAM" id="SSF109604">
    <property type="entry name" value="HD-domain/PDEase-like"/>
    <property type="match status" value="1"/>
</dbReference>
<dbReference type="PANTHER" id="PTHR21262:SF31">
    <property type="entry name" value="GTP PYROPHOSPHOKINASE"/>
    <property type="match status" value="1"/>
</dbReference>
<dbReference type="InterPro" id="IPR012675">
    <property type="entry name" value="Beta-grasp_dom_sf"/>
</dbReference>
<evidence type="ECO:0000256" key="5">
    <source>
        <dbReference type="ARBA" id="ARBA00033308"/>
    </source>
</evidence>
<dbReference type="EMBL" id="CP073754">
    <property type="protein sequence ID" value="QWF71416.1"/>
    <property type="molecule type" value="Genomic_DNA"/>
</dbReference>
<dbReference type="CDD" id="cd05399">
    <property type="entry name" value="NT_Rel-Spo_like"/>
    <property type="match status" value="1"/>
</dbReference>
<feature type="domain" description="ACT" evidence="7">
    <location>
        <begin position="634"/>
        <end position="707"/>
    </location>
</feature>
<proteinExistence type="inferred from homology"/>
<evidence type="ECO:0000259" key="8">
    <source>
        <dbReference type="PROSITE" id="PS51880"/>
    </source>
</evidence>
<accession>A0A975MP24</accession>
<dbReference type="SUPFAM" id="SSF55021">
    <property type="entry name" value="ACT-like"/>
    <property type="match status" value="1"/>
</dbReference>
<dbReference type="Gene3D" id="3.30.460.10">
    <property type="entry name" value="Beta Polymerase, domain 2"/>
    <property type="match status" value="1"/>
</dbReference>
<dbReference type="InterPro" id="IPR004811">
    <property type="entry name" value="RelA/Spo_fam"/>
</dbReference>
<gene>
    <name evidence="9" type="ORF">KEF85_02715</name>
</gene>
<dbReference type="Pfam" id="PF13291">
    <property type="entry name" value="ACT_4"/>
    <property type="match status" value="1"/>
</dbReference>
<dbReference type="Pfam" id="PF02824">
    <property type="entry name" value="TGS"/>
    <property type="match status" value="1"/>
</dbReference>
<evidence type="ECO:0000313" key="9">
    <source>
        <dbReference type="EMBL" id="QWF71416.1"/>
    </source>
</evidence>
<dbReference type="RefSeq" id="WP_215583201.1">
    <property type="nucleotide sequence ID" value="NZ_CP073754.1"/>
</dbReference>
<feature type="domain" description="TGS" evidence="8">
    <location>
        <begin position="383"/>
        <end position="446"/>
    </location>
</feature>
<dbReference type="KEGG" id="mpad:KEF85_02715"/>